<proteinExistence type="predicted"/>
<organism evidence="2 3">
    <name type="scientific">Janthinobacterium kumbetense</name>
    <dbReference type="NCBI Taxonomy" id="2950280"/>
    <lineage>
        <taxon>Bacteria</taxon>
        <taxon>Pseudomonadati</taxon>
        <taxon>Pseudomonadota</taxon>
        <taxon>Betaproteobacteria</taxon>
        <taxon>Burkholderiales</taxon>
        <taxon>Oxalobacteraceae</taxon>
        <taxon>Janthinobacterium</taxon>
    </lineage>
</organism>
<evidence type="ECO:0000313" key="3">
    <source>
        <dbReference type="Proteomes" id="UP001202243"/>
    </source>
</evidence>
<evidence type="ECO:0000256" key="1">
    <source>
        <dbReference type="SAM" id="SignalP"/>
    </source>
</evidence>
<protein>
    <recommendedName>
        <fullName evidence="4">Lipoprotein</fullName>
    </recommendedName>
</protein>
<keyword evidence="3" id="KW-1185">Reference proteome</keyword>
<dbReference type="PROSITE" id="PS51257">
    <property type="entry name" value="PROKAR_LIPOPROTEIN"/>
    <property type="match status" value="1"/>
</dbReference>
<feature type="signal peptide" evidence="1">
    <location>
        <begin position="1"/>
        <end position="31"/>
    </location>
</feature>
<sequence length="204" mass="21127">MRSVTYFLEKYMKLSCLRPLAALLLTLGLAACGGKASYEVGGTIFGLTNEGLILANGSDTLPVPAGKTSFTFIKRIDYGTDYNITFNKQPAHMTCSISGGSGSAGHYINISAAVTCLQNKYTVGGTISGLTVDGLVLINGSTITTVAKDTTTFTMAGPVDYGDTYAVSVSVQPKGLQCDLAPGTEKGTMGEGNVTAVKIACKPV</sequence>
<gene>
    <name evidence="2" type="ORF">NCG91_22650</name>
</gene>
<dbReference type="RefSeq" id="WP_251351298.1">
    <property type="nucleotide sequence ID" value="NZ_JAMQGR010000010.1"/>
</dbReference>
<dbReference type="EMBL" id="JAMQGR010000010">
    <property type="protein sequence ID" value="MCM2568417.1"/>
    <property type="molecule type" value="Genomic_DNA"/>
</dbReference>
<accession>A0ABT0WWU3</accession>
<evidence type="ECO:0000313" key="2">
    <source>
        <dbReference type="EMBL" id="MCM2568417.1"/>
    </source>
</evidence>
<name>A0ABT0WWU3_9BURK</name>
<dbReference type="Proteomes" id="UP001202243">
    <property type="component" value="Unassembled WGS sequence"/>
</dbReference>
<reference evidence="2 3" key="1">
    <citation type="submission" date="2022-06" db="EMBL/GenBank/DDBJ databases">
        <title>Janthinobacterium kumbetensis sp. nov., isolated from spring water in Turkey.</title>
        <authorList>
            <person name="Inan Bektas K."/>
            <person name="Belduz A.A."/>
            <person name="Canakci S."/>
            <person name="Nalcaoglu A."/>
            <person name="Ceylan E."/>
            <person name="Kati H."/>
        </authorList>
    </citation>
    <scope>NUCLEOTIDE SEQUENCE [LARGE SCALE GENOMIC DNA]</scope>
    <source>
        <strain evidence="2 3">GK</strain>
    </source>
</reference>
<keyword evidence="1" id="KW-0732">Signal</keyword>
<feature type="chain" id="PRO_5046310830" description="Lipoprotein" evidence="1">
    <location>
        <begin position="32"/>
        <end position="204"/>
    </location>
</feature>
<evidence type="ECO:0008006" key="4">
    <source>
        <dbReference type="Google" id="ProtNLM"/>
    </source>
</evidence>
<comment type="caution">
    <text evidence="2">The sequence shown here is derived from an EMBL/GenBank/DDBJ whole genome shotgun (WGS) entry which is preliminary data.</text>
</comment>